<dbReference type="EMBL" id="CP121196">
    <property type="protein sequence ID" value="XBH17862.1"/>
    <property type="molecule type" value="Genomic_DNA"/>
</dbReference>
<name>A0AAU7DKL4_9BACT</name>
<feature type="signal peptide" evidence="1">
    <location>
        <begin position="1"/>
        <end position="24"/>
    </location>
</feature>
<evidence type="ECO:0008006" key="3">
    <source>
        <dbReference type="Google" id="ProtNLM"/>
    </source>
</evidence>
<accession>A0AAU7DKL4</accession>
<dbReference type="AlphaFoldDB" id="A0AAU7DKL4"/>
<protein>
    <recommendedName>
        <fullName evidence="3">DUF2846 domain-containing protein</fullName>
    </recommendedName>
</protein>
<reference evidence="2" key="1">
    <citation type="submission" date="2023-03" db="EMBL/GenBank/DDBJ databases">
        <title>Edaphobacter sp.</title>
        <authorList>
            <person name="Huber K.J."/>
            <person name="Papendorf J."/>
            <person name="Pilke C."/>
            <person name="Bunk B."/>
            <person name="Sproeer C."/>
            <person name="Pester M."/>
        </authorList>
    </citation>
    <scope>NUCLEOTIDE SEQUENCE</scope>
    <source>
        <strain evidence="2">DSM 110680</strain>
    </source>
</reference>
<keyword evidence="1" id="KW-0732">Signal</keyword>
<dbReference type="RefSeq" id="WP_348263087.1">
    <property type="nucleotide sequence ID" value="NZ_CP121196.1"/>
</dbReference>
<proteinExistence type="predicted"/>
<gene>
    <name evidence="2" type="ORF">P8935_00690</name>
</gene>
<sequence>MIKKDCLAIALVLASFMWSASLSARPQQKTVPEEVGIVYYSDSGIFKPLDKESAAEGGRSNYAARVNRAHATVRLPSGQLGLFSVCGVDPTRFKLYKFKSEGNSRTLTIARNNMLIGGSKVVISKSEIPLSIKREESGCFTLTPRKALDDGEFGFSPLESMDAFMFGVGDIK</sequence>
<evidence type="ECO:0000256" key="1">
    <source>
        <dbReference type="SAM" id="SignalP"/>
    </source>
</evidence>
<feature type="chain" id="PRO_5043907691" description="DUF2846 domain-containing protein" evidence="1">
    <location>
        <begin position="25"/>
        <end position="172"/>
    </location>
</feature>
<organism evidence="2">
    <name type="scientific">Telmatobacter sp. DSM 110680</name>
    <dbReference type="NCBI Taxonomy" id="3036704"/>
    <lineage>
        <taxon>Bacteria</taxon>
        <taxon>Pseudomonadati</taxon>
        <taxon>Acidobacteriota</taxon>
        <taxon>Terriglobia</taxon>
        <taxon>Terriglobales</taxon>
        <taxon>Acidobacteriaceae</taxon>
        <taxon>Telmatobacter</taxon>
    </lineage>
</organism>
<evidence type="ECO:0000313" key="2">
    <source>
        <dbReference type="EMBL" id="XBH17862.1"/>
    </source>
</evidence>